<evidence type="ECO:0000313" key="4">
    <source>
        <dbReference type="EMBL" id="MFD2936622.1"/>
    </source>
</evidence>
<dbReference type="Pfam" id="PF08028">
    <property type="entry name" value="Acyl-CoA_dh_2"/>
    <property type="match status" value="1"/>
</dbReference>
<feature type="domain" description="Acyl-CoA dehydrogenase C-terminal" evidence="3">
    <location>
        <begin position="247"/>
        <end position="360"/>
    </location>
</feature>
<dbReference type="InterPro" id="IPR013107">
    <property type="entry name" value="Acyl-CoA_DH_C"/>
</dbReference>
<sequence length="391" mass="43265">METATPILTNGSTIKPSLGVDTDQIKGLFKRIADAAAETDTEKTFPEDAFGWLADAGLLAVTLPGKQLDCQLPETDRLLQLLKRIGAANLAVGRVYEGHINALNLIHLYATPEQKKVWYADVNQHKRLFSVWNTQAADGVKIHAIGNGRYRLEGAKTFCSGAGWIDRPLVTGQLLGASKQGWQMCIVPTERVKVIPQDDSFWQPLGMRASVSYKLDFTGVELEENDLLGQPDDYYRQPYFSGGAIRFAAVQLGGAEALFDATRAFLSSMSRTDDLFQQTRLAEIACLIESGNQWINAAGAKTDAWLASGVDTDKIVAYANMTRTAIEEICLRVMPLAERSVGARGLMRPLPFERIHRDLTFYLRQPAPDATLLGIGRHVFDNQVNAHELWR</sequence>
<evidence type="ECO:0000313" key="5">
    <source>
        <dbReference type="Proteomes" id="UP001597512"/>
    </source>
</evidence>
<comment type="caution">
    <text evidence="4">The sequence shown here is derived from an EMBL/GenBank/DDBJ whole genome shotgun (WGS) entry which is preliminary data.</text>
</comment>
<dbReference type="PANTHER" id="PTHR43884">
    <property type="entry name" value="ACYL-COA DEHYDROGENASE"/>
    <property type="match status" value="1"/>
</dbReference>
<dbReference type="InterPro" id="IPR046373">
    <property type="entry name" value="Acyl-CoA_Oxase/DH_mid-dom_sf"/>
</dbReference>
<proteinExistence type="predicted"/>
<dbReference type="SUPFAM" id="SSF56645">
    <property type="entry name" value="Acyl-CoA dehydrogenase NM domain-like"/>
    <property type="match status" value="1"/>
</dbReference>
<dbReference type="Gene3D" id="1.10.540.10">
    <property type="entry name" value="Acyl-CoA dehydrogenase/oxidase, N-terminal domain"/>
    <property type="match status" value="1"/>
</dbReference>
<keyword evidence="5" id="KW-1185">Reference proteome</keyword>
<organism evidence="4 5">
    <name type="scientific">Spirosoma flavum</name>
    <dbReference type="NCBI Taxonomy" id="2048557"/>
    <lineage>
        <taxon>Bacteria</taxon>
        <taxon>Pseudomonadati</taxon>
        <taxon>Bacteroidota</taxon>
        <taxon>Cytophagia</taxon>
        <taxon>Cytophagales</taxon>
        <taxon>Cytophagaceae</taxon>
        <taxon>Spirosoma</taxon>
    </lineage>
</organism>
<dbReference type="Gene3D" id="1.20.140.10">
    <property type="entry name" value="Butyryl-CoA Dehydrogenase, subunit A, domain 3"/>
    <property type="match status" value="1"/>
</dbReference>
<dbReference type="InterPro" id="IPR036250">
    <property type="entry name" value="AcylCo_DH-like_C"/>
</dbReference>
<dbReference type="SUPFAM" id="SSF47203">
    <property type="entry name" value="Acyl-CoA dehydrogenase C-terminal domain-like"/>
    <property type="match status" value="1"/>
</dbReference>
<reference evidence="5" key="1">
    <citation type="journal article" date="2019" name="Int. J. Syst. Evol. Microbiol.">
        <title>The Global Catalogue of Microorganisms (GCM) 10K type strain sequencing project: providing services to taxonomists for standard genome sequencing and annotation.</title>
        <authorList>
            <consortium name="The Broad Institute Genomics Platform"/>
            <consortium name="The Broad Institute Genome Sequencing Center for Infectious Disease"/>
            <person name="Wu L."/>
            <person name="Ma J."/>
        </authorList>
    </citation>
    <scope>NUCLEOTIDE SEQUENCE [LARGE SCALE GENOMIC DNA]</scope>
    <source>
        <strain evidence="5">KCTC 52490</strain>
    </source>
</reference>
<dbReference type="Gene3D" id="2.40.110.10">
    <property type="entry name" value="Butyryl-CoA Dehydrogenase, subunit A, domain 2"/>
    <property type="match status" value="1"/>
</dbReference>
<evidence type="ECO:0000259" key="3">
    <source>
        <dbReference type="Pfam" id="PF08028"/>
    </source>
</evidence>
<evidence type="ECO:0000259" key="2">
    <source>
        <dbReference type="Pfam" id="PF02771"/>
    </source>
</evidence>
<evidence type="ECO:0000256" key="1">
    <source>
        <dbReference type="ARBA" id="ARBA00023002"/>
    </source>
</evidence>
<dbReference type="Pfam" id="PF02771">
    <property type="entry name" value="Acyl-CoA_dh_N"/>
    <property type="match status" value="1"/>
</dbReference>
<dbReference type="EMBL" id="JBHUOM010000023">
    <property type="protein sequence ID" value="MFD2936622.1"/>
    <property type="molecule type" value="Genomic_DNA"/>
</dbReference>
<gene>
    <name evidence="4" type="ORF">ACFS25_22765</name>
</gene>
<keyword evidence="1" id="KW-0560">Oxidoreductase</keyword>
<dbReference type="InterPro" id="IPR037069">
    <property type="entry name" value="AcylCoA_DH/ox_N_sf"/>
</dbReference>
<dbReference type="PIRSF" id="PIRSF016578">
    <property type="entry name" value="HsaA"/>
    <property type="match status" value="1"/>
</dbReference>
<accession>A0ABW6APS6</accession>
<dbReference type="InterPro" id="IPR009100">
    <property type="entry name" value="AcylCoA_DH/oxidase_NM_dom_sf"/>
</dbReference>
<feature type="domain" description="Acyl-CoA dehydrogenase/oxidase N-terminal" evidence="2">
    <location>
        <begin position="30"/>
        <end position="121"/>
    </location>
</feature>
<dbReference type="RefSeq" id="WP_381505581.1">
    <property type="nucleotide sequence ID" value="NZ_JBHUOM010000023.1"/>
</dbReference>
<dbReference type="PANTHER" id="PTHR43884:SF12">
    <property type="entry name" value="ISOVALERYL-COA DEHYDROGENASE, MITOCHONDRIAL-RELATED"/>
    <property type="match status" value="1"/>
</dbReference>
<name>A0ABW6APS6_9BACT</name>
<protein>
    <submittedName>
        <fullName evidence="4">Acyl-CoA dehydrogenase family protein</fullName>
    </submittedName>
</protein>
<dbReference type="CDD" id="cd00567">
    <property type="entry name" value="ACAD"/>
    <property type="match status" value="1"/>
</dbReference>
<dbReference type="Proteomes" id="UP001597512">
    <property type="component" value="Unassembled WGS sequence"/>
</dbReference>
<dbReference type="InterPro" id="IPR013786">
    <property type="entry name" value="AcylCoA_DH/ox_N"/>
</dbReference>